<evidence type="ECO:0000259" key="2">
    <source>
        <dbReference type="Pfam" id="PF07670"/>
    </source>
</evidence>
<comment type="caution">
    <text evidence="3">The sequence shown here is derived from an EMBL/GenBank/DDBJ whole genome shotgun (WGS) entry which is preliminary data.</text>
</comment>
<accession>A0A840QS57</accession>
<keyword evidence="1" id="KW-1133">Transmembrane helix</keyword>
<evidence type="ECO:0000313" key="4">
    <source>
        <dbReference type="Proteomes" id="UP000551878"/>
    </source>
</evidence>
<organism evidence="3 4">
    <name type="scientific">Texcoconibacillus texcoconensis</name>
    <dbReference type="NCBI Taxonomy" id="1095777"/>
    <lineage>
        <taxon>Bacteria</taxon>
        <taxon>Bacillati</taxon>
        <taxon>Bacillota</taxon>
        <taxon>Bacilli</taxon>
        <taxon>Bacillales</taxon>
        <taxon>Bacillaceae</taxon>
        <taxon>Texcoconibacillus</taxon>
    </lineage>
</organism>
<keyword evidence="1" id="KW-0472">Membrane</keyword>
<feature type="transmembrane region" description="Helical" evidence="1">
    <location>
        <begin position="58"/>
        <end position="77"/>
    </location>
</feature>
<dbReference type="AlphaFoldDB" id="A0A840QS57"/>
<proteinExistence type="predicted"/>
<reference evidence="3 4" key="1">
    <citation type="submission" date="2020-08" db="EMBL/GenBank/DDBJ databases">
        <title>Genomic Encyclopedia of Type Strains, Phase IV (KMG-IV): sequencing the most valuable type-strain genomes for metagenomic binning, comparative biology and taxonomic classification.</title>
        <authorList>
            <person name="Goeker M."/>
        </authorList>
    </citation>
    <scope>NUCLEOTIDE SEQUENCE [LARGE SCALE GENOMIC DNA]</scope>
    <source>
        <strain evidence="3 4">DSM 24696</strain>
    </source>
</reference>
<keyword evidence="4" id="KW-1185">Reference proteome</keyword>
<feature type="domain" description="Nucleoside transporter/FeoB GTPase Gate" evidence="2">
    <location>
        <begin position="141"/>
        <end position="237"/>
    </location>
</feature>
<dbReference type="InterPro" id="IPR011642">
    <property type="entry name" value="Gate_dom"/>
</dbReference>
<dbReference type="RefSeq" id="WP_184664585.1">
    <property type="nucleotide sequence ID" value="NZ_JACHHB010000010.1"/>
</dbReference>
<dbReference type="Proteomes" id="UP000551878">
    <property type="component" value="Unassembled WGS sequence"/>
</dbReference>
<feature type="transmembrane region" description="Helical" evidence="1">
    <location>
        <begin position="399"/>
        <end position="420"/>
    </location>
</feature>
<gene>
    <name evidence="3" type="ORF">HNQ41_002347</name>
</gene>
<evidence type="ECO:0000256" key="1">
    <source>
        <dbReference type="SAM" id="Phobius"/>
    </source>
</evidence>
<protein>
    <submittedName>
        <fullName evidence="3">Nucleoside recognition membrane protein YjiH</fullName>
    </submittedName>
</protein>
<feature type="transmembrane region" description="Helical" evidence="1">
    <location>
        <begin position="243"/>
        <end position="261"/>
    </location>
</feature>
<feature type="transmembrane region" description="Helical" evidence="1">
    <location>
        <begin position="215"/>
        <end position="237"/>
    </location>
</feature>
<feature type="transmembrane region" description="Helical" evidence="1">
    <location>
        <begin position="374"/>
        <end position="392"/>
    </location>
</feature>
<feature type="transmembrane region" description="Helical" evidence="1">
    <location>
        <begin position="140"/>
        <end position="168"/>
    </location>
</feature>
<name>A0A840QS57_9BACI</name>
<dbReference type="Pfam" id="PF07670">
    <property type="entry name" value="Gate"/>
    <property type="match status" value="1"/>
</dbReference>
<dbReference type="EMBL" id="JACHHB010000010">
    <property type="protein sequence ID" value="MBB5174153.1"/>
    <property type="molecule type" value="Genomic_DNA"/>
</dbReference>
<feature type="transmembrane region" description="Helical" evidence="1">
    <location>
        <begin position="325"/>
        <end position="354"/>
    </location>
</feature>
<keyword evidence="1" id="KW-0812">Transmembrane</keyword>
<evidence type="ECO:0000313" key="3">
    <source>
        <dbReference type="EMBL" id="MBB5174153.1"/>
    </source>
</evidence>
<feature type="transmembrane region" description="Helical" evidence="1">
    <location>
        <begin position="432"/>
        <end position="453"/>
    </location>
</feature>
<sequence>MDNSPSPQPEQNKQSTLKFILPSLIGVLLFMTPIPYGGELTIPIALLSDGLFEALETQLPAIMTIIILFATLGSIVAKTVKPKWITDSPFFTNLFDVTPFWFITRIVALVLAIMTLFQIGPVFVHDDYTGGLLLGDLLPILFSVFLFAGLFLPLLLNFGLLEFVGALLTKVMRPLFTLPGRSSIDSLTSWLGDGTIGVILTNKQYEEGFYSKREAAVIGTTFSVVSITFSLVVLGQVDLMHMFVPFYLTVLIAGAVAALIMPRIPPLSRKPQTYFNDQSGDDQEIIPAGHSPLTWGFKQAKKRASYNTSVGAFFRDGAKNILDMWLGVVPIVMAFGTIAVIFAEFTPLFTWLGAPFQPILQLLQIPEAAAASETMVVGFADMFLPAVLGASIESEMTRFVIACVSVTQLVYLSEVGGVLLGSKLPINLKDLIIIFLERTIITLPIIALIAHIIF</sequence>
<feature type="transmembrane region" description="Helical" evidence="1">
    <location>
        <begin position="20"/>
        <end position="38"/>
    </location>
</feature>
<feature type="transmembrane region" description="Helical" evidence="1">
    <location>
        <begin position="98"/>
        <end position="120"/>
    </location>
</feature>